<reference evidence="9 10" key="1">
    <citation type="submission" date="2023-01" db="EMBL/GenBank/DDBJ databases">
        <title>Novel species of the genus Asticcacaulis isolated from rivers.</title>
        <authorList>
            <person name="Lu H."/>
        </authorList>
    </citation>
    <scope>NUCLEOTIDE SEQUENCE [LARGE SCALE GENOMIC DNA]</scope>
    <source>
        <strain evidence="9 10">BYS171W</strain>
    </source>
</reference>
<name>A0ABT5HWT6_9CAUL</name>
<keyword evidence="10" id="KW-1185">Reference proteome</keyword>
<keyword evidence="9" id="KW-0675">Receptor</keyword>
<protein>
    <submittedName>
        <fullName evidence="9">TonB-dependent receptor</fullName>
    </submittedName>
</protein>
<evidence type="ECO:0000259" key="8">
    <source>
        <dbReference type="SMART" id="SM00965"/>
    </source>
</evidence>
<dbReference type="Gene3D" id="3.55.50.30">
    <property type="match status" value="1"/>
</dbReference>
<dbReference type="EMBL" id="JAQQKX010000013">
    <property type="protein sequence ID" value="MDC7684537.1"/>
    <property type="molecule type" value="Genomic_DNA"/>
</dbReference>
<organism evidence="9 10">
    <name type="scientific">Asticcacaulis aquaticus</name>
    <dbReference type="NCBI Taxonomy" id="2984212"/>
    <lineage>
        <taxon>Bacteria</taxon>
        <taxon>Pseudomonadati</taxon>
        <taxon>Pseudomonadota</taxon>
        <taxon>Alphaproteobacteria</taxon>
        <taxon>Caulobacterales</taxon>
        <taxon>Caulobacteraceae</taxon>
        <taxon>Asticcacaulis</taxon>
    </lineage>
</organism>
<dbReference type="InterPro" id="IPR000531">
    <property type="entry name" value="Beta-barrel_TonB"/>
</dbReference>
<dbReference type="Pfam" id="PF07660">
    <property type="entry name" value="STN"/>
    <property type="match status" value="1"/>
</dbReference>
<evidence type="ECO:0000256" key="2">
    <source>
        <dbReference type="ARBA" id="ARBA00022448"/>
    </source>
</evidence>
<comment type="similarity">
    <text evidence="7">Belongs to the TonB-dependent receptor family.</text>
</comment>
<dbReference type="Proteomes" id="UP001214854">
    <property type="component" value="Unassembled WGS sequence"/>
</dbReference>
<dbReference type="Pfam" id="PF00593">
    <property type="entry name" value="TonB_dep_Rec_b-barrel"/>
    <property type="match status" value="1"/>
</dbReference>
<evidence type="ECO:0000313" key="10">
    <source>
        <dbReference type="Proteomes" id="UP001214854"/>
    </source>
</evidence>
<evidence type="ECO:0000256" key="1">
    <source>
        <dbReference type="ARBA" id="ARBA00004442"/>
    </source>
</evidence>
<evidence type="ECO:0000256" key="5">
    <source>
        <dbReference type="ARBA" id="ARBA00023136"/>
    </source>
</evidence>
<evidence type="ECO:0000256" key="4">
    <source>
        <dbReference type="ARBA" id="ARBA00023004"/>
    </source>
</evidence>
<proteinExistence type="inferred from homology"/>
<sequence>MDYNLPAQPLADALTGVGSRAGVNIVFAPESVANRKSAVLRGRFTVAEALDRLLGGTGLTYSRTPGGSYIVRAAAEPRAKPAPPSALPRLPLDPPRRLQDVPVVVVRGYRQGLIEALKQKRQFNGLMDSIVAKDVSKLPDNNLAEALQRVAGVAVARDQGEGRSITVRGLGPDFTRVTINGMEAQAVTEGIGTGANKSRGSDLNVFPSELFSRIDIRKTSSADQPEGSLGATVDLVTPRPFDRKGPVHAFAVQGSYNDLSHRSGQRATGLISNTFDGDRLGLLVSVTYAETPLELQGVHSGGWNQGTANGGFCKPTAGTGGLCDVPAADLASSVAAYDRLNRAATYHPQFYRYTNSIGTVERIGLTGSLQWQPSPRTLLTADLLLARHKTQRTDYYLEAIGFSRGAAQGGKPEIVPRRIELDADQAVIYGVFDNVDVRSEVTIDDFQTDFSQTSLRLRHQLSSRLGLDIAVGASRSKLDNFKELTVQIDRFNVDGYSFDIRDSGQTRPVIDYGFDVTDPSNWYFGPLVTQAGGTGAAGPEIRLRPNYVRNDHDIAKIIATYDPGGLWRLETGLELKRYAYRSMGSRYVAGEANFPAPANGLTGLTTLFCGMGTIDPPGGTPRCWQVPDIDAFVKAYDLLSNSGRTALSTTPPSARGLNQSVIENDAALYARLHFRTAWHGVPLRGDLGVRQIRTHQASRFYSNVPAETDPSRFVLTRVERVYNDFLPSFNLTAELRPDTLLRFSAAKIMTRPPLSTIAAATTVSVNGGRRQVTTGNPLIEPIRATSLDLAWEWYPSRDTAASVSLFYKDISTYIQTLTYVAPYRVTGLPEELLQYSGVSPDDDFHIISVVNTPGGPLQGAEINYQTRFTALPGLLSGLGMKLSYTYVISRINYDLSPVSDVRLRTDLINISRNAYNGTVYYAKGPVQLRLSASYRDRFLINVPGSWNTDASGTEPATYWDASASYRLRPGLTLSVEGLNLTHEGVETWDRTSAHLLSGTNFSGRQFFIGLRYRN</sequence>
<dbReference type="Gene3D" id="2.170.130.10">
    <property type="entry name" value="TonB-dependent receptor, plug domain"/>
    <property type="match status" value="1"/>
</dbReference>
<dbReference type="SMART" id="SM00965">
    <property type="entry name" value="STN"/>
    <property type="match status" value="1"/>
</dbReference>
<keyword evidence="2" id="KW-0813">Transport</keyword>
<dbReference type="Gene3D" id="2.40.170.20">
    <property type="entry name" value="TonB-dependent receptor, beta-barrel domain"/>
    <property type="match status" value="1"/>
</dbReference>
<dbReference type="CDD" id="cd01347">
    <property type="entry name" value="ligand_gated_channel"/>
    <property type="match status" value="1"/>
</dbReference>
<keyword evidence="3" id="KW-0410">Iron transport</keyword>
<evidence type="ECO:0000256" key="6">
    <source>
        <dbReference type="ARBA" id="ARBA00023237"/>
    </source>
</evidence>
<dbReference type="InterPro" id="IPR037066">
    <property type="entry name" value="Plug_dom_sf"/>
</dbReference>
<dbReference type="NCBIfam" id="TIGR01782">
    <property type="entry name" value="TonB-Xanth-Caul"/>
    <property type="match status" value="1"/>
</dbReference>
<keyword evidence="4" id="KW-0408">Iron</keyword>
<keyword evidence="3" id="KW-0406">Ion transport</keyword>
<dbReference type="InterPro" id="IPR011662">
    <property type="entry name" value="Secretin/TonB_short_N"/>
</dbReference>
<dbReference type="InterPro" id="IPR036942">
    <property type="entry name" value="Beta-barrel_TonB_sf"/>
</dbReference>
<feature type="domain" description="Secretin/TonB short N-terminal" evidence="8">
    <location>
        <begin position="23"/>
        <end position="74"/>
    </location>
</feature>
<evidence type="ECO:0000313" key="9">
    <source>
        <dbReference type="EMBL" id="MDC7684537.1"/>
    </source>
</evidence>
<gene>
    <name evidence="9" type="ORF">PQU92_14730</name>
</gene>
<keyword evidence="7" id="KW-0798">TonB box</keyword>
<evidence type="ECO:0000256" key="7">
    <source>
        <dbReference type="RuleBase" id="RU003357"/>
    </source>
</evidence>
<keyword evidence="6" id="KW-0998">Cell outer membrane</keyword>
<dbReference type="PANTHER" id="PTHR40980:SF3">
    <property type="entry name" value="TONB-DEPENDENT RECEPTOR-LIKE BETA-BARREL DOMAIN-CONTAINING PROTEIN"/>
    <property type="match status" value="1"/>
</dbReference>
<keyword evidence="5 7" id="KW-0472">Membrane</keyword>
<accession>A0ABT5HWT6</accession>
<comment type="subcellular location">
    <subcellularLocation>
        <location evidence="1 7">Cell outer membrane</location>
    </subcellularLocation>
</comment>
<comment type="caution">
    <text evidence="9">The sequence shown here is derived from an EMBL/GenBank/DDBJ whole genome shotgun (WGS) entry which is preliminary data.</text>
</comment>
<evidence type="ECO:0000256" key="3">
    <source>
        <dbReference type="ARBA" id="ARBA00022496"/>
    </source>
</evidence>
<dbReference type="InterPro" id="IPR010104">
    <property type="entry name" value="TonB_rcpt_bac"/>
</dbReference>
<dbReference type="PANTHER" id="PTHR40980">
    <property type="entry name" value="PLUG DOMAIN-CONTAINING PROTEIN"/>
    <property type="match status" value="1"/>
</dbReference>
<dbReference type="InterPro" id="IPR012910">
    <property type="entry name" value="Plug_dom"/>
</dbReference>
<dbReference type="Pfam" id="PF07715">
    <property type="entry name" value="Plug"/>
    <property type="match status" value="1"/>
</dbReference>
<dbReference type="RefSeq" id="WP_272749010.1">
    <property type="nucleotide sequence ID" value="NZ_JAQQKX010000013.1"/>
</dbReference>
<dbReference type="SUPFAM" id="SSF56935">
    <property type="entry name" value="Porins"/>
    <property type="match status" value="1"/>
</dbReference>